<organism evidence="2 3">
    <name type="scientific">Thermosporothrix hazakensis</name>
    <dbReference type="NCBI Taxonomy" id="644383"/>
    <lineage>
        <taxon>Bacteria</taxon>
        <taxon>Bacillati</taxon>
        <taxon>Chloroflexota</taxon>
        <taxon>Ktedonobacteria</taxon>
        <taxon>Ktedonobacterales</taxon>
        <taxon>Thermosporotrichaceae</taxon>
        <taxon>Thermosporothrix</taxon>
    </lineage>
</organism>
<dbReference type="RefSeq" id="WP_211326195.1">
    <property type="nucleotide sequence ID" value="NZ_BIFX01000001.1"/>
</dbReference>
<comment type="caution">
    <text evidence="2">The sequence shown here is derived from an EMBL/GenBank/DDBJ whole genome shotgun (WGS) entry which is preliminary data.</text>
</comment>
<sequence>MPLLLIGFLFIVLCLGLVVFYVKKTGQTVKLEKRGLNIALFVLSLLIFVISLKLFWNMGVYADEHGSSPVLVSGGWFWLSMDWLRQGLLFVLCVVLGLSLVKRSKGEREA</sequence>
<dbReference type="Proteomes" id="UP000248806">
    <property type="component" value="Unassembled WGS sequence"/>
</dbReference>
<evidence type="ECO:0000313" key="2">
    <source>
        <dbReference type="EMBL" id="PZW28426.1"/>
    </source>
</evidence>
<keyword evidence="3" id="KW-1185">Reference proteome</keyword>
<proteinExistence type="predicted"/>
<feature type="transmembrane region" description="Helical" evidence="1">
    <location>
        <begin position="76"/>
        <end position="101"/>
    </location>
</feature>
<reference evidence="2 3" key="1">
    <citation type="submission" date="2018-06" db="EMBL/GenBank/DDBJ databases">
        <title>Genomic Encyclopedia of Archaeal and Bacterial Type Strains, Phase II (KMG-II): from individual species to whole genera.</title>
        <authorList>
            <person name="Goeker M."/>
        </authorList>
    </citation>
    <scope>NUCLEOTIDE SEQUENCE [LARGE SCALE GENOMIC DNA]</scope>
    <source>
        <strain evidence="2 3">ATCC BAA-1881</strain>
    </source>
</reference>
<keyword evidence="1" id="KW-0812">Transmembrane</keyword>
<keyword evidence="1" id="KW-1133">Transmembrane helix</keyword>
<dbReference type="AlphaFoldDB" id="A0A326U980"/>
<feature type="transmembrane region" description="Helical" evidence="1">
    <location>
        <begin position="6"/>
        <end position="23"/>
    </location>
</feature>
<evidence type="ECO:0000313" key="3">
    <source>
        <dbReference type="Proteomes" id="UP000248806"/>
    </source>
</evidence>
<gene>
    <name evidence="2" type="ORF">EI42_03180</name>
</gene>
<feature type="transmembrane region" description="Helical" evidence="1">
    <location>
        <begin position="35"/>
        <end position="56"/>
    </location>
</feature>
<keyword evidence="1" id="KW-0472">Membrane</keyword>
<accession>A0A326U980</accession>
<evidence type="ECO:0000256" key="1">
    <source>
        <dbReference type="SAM" id="Phobius"/>
    </source>
</evidence>
<dbReference type="EMBL" id="QKUF01000010">
    <property type="protein sequence ID" value="PZW28426.1"/>
    <property type="molecule type" value="Genomic_DNA"/>
</dbReference>
<name>A0A326U980_THEHA</name>
<protein>
    <submittedName>
        <fullName evidence="2">Uncharacterized protein</fullName>
    </submittedName>
</protein>